<proteinExistence type="predicted"/>
<feature type="region of interest" description="Disordered" evidence="5">
    <location>
        <begin position="166"/>
        <end position="218"/>
    </location>
</feature>
<dbReference type="OrthoDB" id="2190947at2759"/>
<dbReference type="InterPro" id="IPR036521">
    <property type="entry name" value="SRP19-like_sf"/>
</dbReference>
<keyword evidence="4" id="KW-0687">Ribonucleoprotein</keyword>
<evidence type="ECO:0000256" key="5">
    <source>
        <dbReference type="SAM" id="MobiDB-lite"/>
    </source>
</evidence>
<organism evidence="6 7">
    <name type="scientific">Dimargaris cristalligena</name>
    <dbReference type="NCBI Taxonomy" id="215637"/>
    <lineage>
        <taxon>Eukaryota</taxon>
        <taxon>Fungi</taxon>
        <taxon>Fungi incertae sedis</taxon>
        <taxon>Zoopagomycota</taxon>
        <taxon>Kickxellomycotina</taxon>
        <taxon>Dimargaritomycetes</taxon>
        <taxon>Dimargaritales</taxon>
        <taxon>Dimargaritaceae</taxon>
        <taxon>Dimargaris</taxon>
    </lineage>
</organism>
<keyword evidence="7" id="KW-1185">Reference proteome</keyword>
<reference evidence="7" key="1">
    <citation type="journal article" date="2018" name="Nat. Microbiol.">
        <title>Leveraging single-cell genomics to expand the fungal tree of life.</title>
        <authorList>
            <person name="Ahrendt S.R."/>
            <person name="Quandt C.A."/>
            <person name="Ciobanu D."/>
            <person name="Clum A."/>
            <person name="Salamov A."/>
            <person name="Andreopoulos B."/>
            <person name="Cheng J.F."/>
            <person name="Woyke T."/>
            <person name="Pelin A."/>
            <person name="Henrissat B."/>
            <person name="Reynolds N.K."/>
            <person name="Benny G.L."/>
            <person name="Smith M.E."/>
            <person name="James T.Y."/>
            <person name="Grigoriev I.V."/>
        </authorList>
    </citation>
    <scope>NUCLEOTIDE SEQUENCE [LARGE SCALE GENOMIC DNA]</scope>
    <source>
        <strain evidence="7">RSA 468</strain>
    </source>
</reference>
<dbReference type="GO" id="GO:0006617">
    <property type="term" value="P:SRP-dependent cotranslational protein targeting to membrane, signal sequence recognition"/>
    <property type="evidence" value="ECO:0007669"/>
    <property type="project" value="TreeGrafter"/>
</dbReference>
<evidence type="ECO:0000256" key="4">
    <source>
        <dbReference type="ARBA" id="ARBA00023274"/>
    </source>
</evidence>
<evidence type="ECO:0000313" key="7">
    <source>
        <dbReference type="Proteomes" id="UP000268162"/>
    </source>
</evidence>
<sequence>MVTIEDDDDDIDNMDFPLPLVPTSLPADLGHHNVKYVTDDARFKDWVCLYPLYFDRNHSIEEGRRVNLDLAVERPRVRHLAEAVSDLHLELLFEPDKIHPRDFLNPGRVKVQLRHEGGQLLNSSITDRKSLYRKVARLLPEIMETLTIDELDMTEEEVAKQLKQLMEDPPQPTHAKSSAMAIESGGSASSSAPPSSKKPSAKAERQAKKNGRKGRNLV</sequence>
<dbReference type="PANTHER" id="PTHR17453">
    <property type="entry name" value="SIGNAL RECOGNITION PARTICLE 19 KD PROTEIN"/>
    <property type="match status" value="1"/>
</dbReference>
<dbReference type="Pfam" id="PF01922">
    <property type="entry name" value="SRP19"/>
    <property type="match status" value="1"/>
</dbReference>
<keyword evidence="2" id="KW-0963">Cytoplasm</keyword>
<dbReference type="FunFam" id="3.30.56.30:FF:000003">
    <property type="entry name" value="Signal recognition particle SEC65 subunit"/>
    <property type="match status" value="1"/>
</dbReference>
<name>A0A4P9ZW88_9FUNG</name>
<accession>A0A4P9ZW88</accession>
<evidence type="ECO:0000256" key="1">
    <source>
        <dbReference type="ARBA" id="ARBA00004496"/>
    </source>
</evidence>
<dbReference type="Proteomes" id="UP000268162">
    <property type="component" value="Unassembled WGS sequence"/>
</dbReference>
<dbReference type="AlphaFoldDB" id="A0A4P9ZW88"/>
<gene>
    <name evidence="6" type="ORF">BJ085DRAFT_36546</name>
</gene>
<dbReference type="EMBL" id="ML002476">
    <property type="protein sequence ID" value="RKP37568.1"/>
    <property type="molecule type" value="Genomic_DNA"/>
</dbReference>
<dbReference type="PANTHER" id="PTHR17453:SF0">
    <property type="entry name" value="SIGNAL RECOGNITION PARTICLE 19 KDA PROTEIN"/>
    <property type="match status" value="1"/>
</dbReference>
<feature type="compositionally biased region" description="Low complexity" evidence="5">
    <location>
        <begin position="177"/>
        <end position="198"/>
    </location>
</feature>
<dbReference type="STRING" id="215637.A0A4P9ZW88"/>
<dbReference type="GO" id="GO:0008312">
    <property type="term" value="F:7S RNA binding"/>
    <property type="evidence" value="ECO:0007669"/>
    <property type="project" value="InterPro"/>
</dbReference>
<dbReference type="Gene3D" id="3.30.56.30">
    <property type="entry name" value="Signal recognition particle, SRP19-like subunit"/>
    <property type="match status" value="1"/>
</dbReference>
<evidence type="ECO:0000313" key="6">
    <source>
        <dbReference type="EMBL" id="RKP37568.1"/>
    </source>
</evidence>
<protein>
    <submittedName>
        <fullName evidence="6">Signal recognition particle, SRP19 subunit</fullName>
    </submittedName>
</protein>
<comment type="subcellular location">
    <subcellularLocation>
        <location evidence="1">Cytoplasm</location>
    </subcellularLocation>
</comment>
<evidence type="ECO:0000256" key="3">
    <source>
        <dbReference type="ARBA" id="ARBA00023135"/>
    </source>
</evidence>
<dbReference type="GO" id="GO:0005786">
    <property type="term" value="C:signal recognition particle, endoplasmic reticulum targeting"/>
    <property type="evidence" value="ECO:0007669"/>
    <property type="project" value="UniProtKB-KW"/>
</dbReference>
<evidence type="ECO:0000256" key="2">
    <source>
        <dbReference type="ARBA" id="ARBA00022490"/>
    </source>
</evidence>
<dbReference type="SUPFAM" id="SSF69695">
    <property type="entry name" value="SRP19"/>
    <property type="match status" value="1"/>
</dbReference>
<keyword evidence="3" id="KW-0733">Signal recognition particle</keyword>
<dbReference type="InterPro" id="IPR002778">
    <property type="entry name" value="Signal_recog_particle_SRP19"/>
</dbReference>
<feature type="compositionally biased region" description="Basic residues" evidence="5">
    <location>
        <begin position="208"/>
        <end position="218"/>
    </location>
</feature>